<evidence type="ECO:0000259" key="7">
    <source>
        <dbReference type="Pfam" id="PF17389"/>
    </source>
</evidence>
<feature type="domain" description="Alpha-L-rhamnosidase six-hairpin glycosidase" evidence="7">
    <location>
        <begin position="716"/>
        <end position="1087"/>
    </location>
</feature>
<feature type="domain" description="Alpha-L-rhamnosidase C-terminal" evidence="8">
    <location>
        <begin position="1090"/>
        <end position="1165"/>
    </location>
</feature>
<dbReference type="Gene3D" id="1.50.10.10">
    <property type="match status" value="1"/>
</dbReference>
<dbReference type="InterPro" id="IPR008928">
    <property type="entry name" value="6-hairpin_glycosidase_sf"/>
</dbReference>
<dbReference type="Pfam" id="PF05592">
    <property type="entry name" value="Bac_rhamnosid"/>
    <property type="match status" value="1"/>
</dbReference>
<dbReference type="InterPro" id="IPR008902">
    <property type="entry name" value="Rhamnosid_concanavalin"/>
</dbReference>
<protein>
    <recommendedName>
        <fullName evidence="2">alpha-L-rhamnosidase</fullName>
        <ecNumber evidence="2">3.2.1.40</ecNumber>
    </recommendedName>
</protein>
<comment type="caution">
    <text evidence="9">The sequence shown here is derived from an EMBL/GenBank/DDBJ whole genome shotgun (WGS) entry which is preliminary data.</text>
</comment>
<name>A0A437PW09_9BACT</name>
<dbReference type="InterPro" id="IPR012341">
    <property type="entry name" value="6hp_glycosidase-like_sf"/>
</dbReference>
<dbReference type="InterPro" id="IPR013737">
    <property type="entry name" value="Bac_rhamnosid_N"/>
</dbReference>
<dbReference type="Pfam" id="PF17389">
    <property type="entry name" value="Bac_rhamnosid6H"/>
    <property type="match status" value="1"/>
</dbReference>
<dbReference type="GO" id="GO:0005975">
    <property type="term" value="P:carbohydrate metabolic process"/>
    <property type="evidence" value="ECO:0007669"/>
    <property type="project" value="InterPro"/>
</dbReference>
<dbReference type="InterPro" id="IPR035396">
    <property type="entry name" value="Bac_rhamnosid6H"/>
</dbReference>
<dbReference type="SUPFAM" id="SSF48208">
    <property type="entry name" value="Six-hairpin glycosidases"/>
    <property type="match status" value="1"/>
</dbReference>
<dbReference type="PANTHER" id="PTHR33307">
    <property type="entry name" value="ALPHA-RHAMNOSIDASE (EUROFUNG)"/>
    <property type="match status" value="1"/>
</dbReference>
<dbReference type="InterPro" id="IPR016007">
    <property type="entry name" value="Alpha_rhamnosid"/>
</dbReference>
<proteinExistence type="predicted"/>
<dbReference type="InterPro" id="IPR013783">
    <property type="entry name" value="Ig-like_fold"/>
</dbReference>
<dbReference type="Gene3D" id="2.60.420.10">
    <property type="entry name" value="Maltose phosphorylase, domain 3"/>
    <property type="match status" value="1"/>
</dbReference>
<feature type="domain" description="Bacterial alpha-L-rhamnosidase N-terminal" evidence="6">
    <location>
        <begin position="398"/>
        <end position="557"/>
    </location>
</feature>
<evidence type="ECO:0000256" key="1">
    <source>
        <dbReference type="ARBA" id="ARBA00001445"/>
    </source>
</evidence>
<dbReference type="GO" id="GO:0030596">
    <property type="term" value="F:alpha-L-rhamnosidase activity"/>
    <property type="evidence" value="ECO:0007669"/>
    <property type="project" value="UniProtKB-EC"/>
</dbReference>
<dbReference type="Pfam" id="PF25788">
    <property type="entry name" value="Ig_Rha78A_N"/>
    <property type="match status" value="1"/>
</dbReference>
<dbReference type="EC" id="3.2.1.40" evidence="2"/>
<dbReference type="EMBL" id="SACY01000001">
    <property type="protein sequence ID" value="RVU26436.1"/>
    <property type="molecule type" value="Genomic_DNA"/>
</dbReference>
<gene>
    <name evidence="9" type="ORF">EOJ36_00115</name>
</gene>
<evidence type="ECO:0000256" key="3">
    <source>
        <dbReference type="ARBA" id="ARBA00022801"/>
    </source>
</evidence>
<dbReference type="PANTHER" id="PTHR33307:SF6">
    <property type="entry name" value="ALPHA-RHAMNOSIDASE (EUROFUNG)-RELATED"/>
    <property type="match status" value="1"/>
</dbReference>
<keyword evidence="10" id="KW-1185">Reference proteome</keyword>
<feature type="domain" description="Alpha-L-rhamnosidase concanavalin-like" evidence="5">
    <location>
        <begin position="604"/>
        <end position="705"/>
    </location>
</feature>
<dbReference type="Pfam" id="PF17390">
    <property type="entry name" value="Bac_rhamnosid_C"/>
    <property type="match status" value="1"/>
</dbReference>
<dbReference type="AlphaFoldDB" id="A0A437PW09"/>
<evidence type="ECO:0000256" key="2">
    <source>
        <dbReference type="ARBA" id="ARBA00012652"/>
    </source>
</evidence>
<dbReference type="InterPro" id="IPR035398">
    <property type="entry name" value="Bac_rhamnosid_C"/>
</dbReference>
<dbReference type="Pfam" id="PF08531">
    <property type="entry name" value="Bac_rhamnosid_N"/>
    <property type="match status" value="1"/>
</dbReference>
<dbReference type="Gene3D" id="2.60.120.260">
    <property type="entry name" value="Galactose-binding domain-like"/>
    <property type="match status" value="2"/>
</dbReference>
<evidence type="ECO:0000259" key="6">
    <source>
        <dbReference type="Pfam" id="PF08531"/>
    </source>
</evidence>
<evidence type="ECO:0000313" key="9">
    <source>
        <dbReference type="EMBL" id="RVU26436.1"/>
    </source>
</evidence>
<evidence type="ECO:0000256" key="4">
    <source>
        <dbReference type="SAM" id="MobiDB-lite"/>
    </source>
</evidence>
<keyword evidence="3" id="KW-0378">Hydrolase</keyword>
<dbReference type="RefSeq" id="WP_127801989.1">
    <property type="nucleotide sequence ID" value="NZ_SACY01000001.1"/>
</dbReference>
<dbReference type="OrthoDB" id="9815108at2"/>
<dbReference type="Gene3D" id="2.60.40.10">
    <property type="entry name" value="Immunoglobulins"/>
    <property type="match status" value="1"/>
</dbReference>
<accession>A0A437PW09</accession>
<evidence type="ECO:0000259" key="8">
    <source>
        <dbReference type="Pfam" id="PF17390"/>
    </source>
</evidence>
<dbReference type="Proteomes" id="UP000282832">
    <property type="component" value="Unassembled WGS sequence"/>
</dbReference>
<reference evidence="9 10" key="1">
    <citation type="submission" date="2019-01" db="EMBL/GenBank/DDBJ databases">
        <authorList>
            <person name="Chen W.-M."/>
        </authorList>
    </citation>
    <scope>NUCLEOTIDE SEQUENCE [LARGE SCALE GENOMIC DNA]</scope>
    <source>
        <strain evidence="9 10">FSY-15</strain>
    </source>
</reference>
<evidence type="ECO:0000313" key="10">
    <source>
        <dbReference type="Proteomes" id="UP000282832"/>
    </source>
</evidence>
<comment type="catalytic activity">
    <reaction evidence="1">
        <text>Hydrolysis of terminal non-reducing alpha-L-rhamnose residues in alpha-L-rhamnosides.</text>
        <dbReference type="EC" id="3.2.1.40"/>
    </reaction>
</comment>
<evidence type="ECO:0000259" key="5">
    <source>
        <dbReference type="Pfam" id="PF05592"/>
    </source>
</evidence>
<sequence>MKIAKLTLIIVFLGTISSVSGQGKLQNLLTEYQSNPLGMDVEKPRFSWQMANVAKQFGQKQKAYQILVTDEKNQTVWDSQKTDSDVSLGIEYAGQTLKPTTKYSWTLKVWNEKNQELSAKSSFETGLMNVDANLSAWNGGKWIGTNKIPFYAHYQSVYVLKYDVQIKKGNKAAFVFGANDPRLMNKNLNIQGVESVKDQSYIALELDLSAMSKSDTAKAKLNVIRAGYDLKDDASKVFKSFDIATTLINKSNQLQKHTVYAVCNFGLFDFYLNIIDANHKINPSPAGGSPFASRGLNLNPVGAGNNYISFPMVSEIGFMVEPGNEAVFSKVQVMNYRKPSNDLFNSDTNPQLFADKNCTIQGNGFLISASNVKTLIIKDPSQFAAPMLRTSFALQPKVIKKARIYATARGIYELYVNGKKVGKDYFNPGLTQYNLNHQYQTFDVTNLVRSGKNAWGAWLGEGWWSGNITYSGESWNYFGDRQSLLAKLVVTYADGSEQVIATDPTNWKTFSDGPIRTGSFFQGEVYDAQKEKAVTSWSTAAFKDAAWDQAVSIDLKGSAFVGESTDFGGRKSSLDFSNMKLSGQLDDKAGIVKSIKAKSITEPRKGVYVYDMGQNTVGIPSIQIKGGKAGQVITLRFAEVLYPNLPEHKGLEGMVMLENIRAALAQDVYVLKGGDEVIQPRFTFHGYRFLEITGIDAALPIASVQTKVLSSVAEITSEYKTSDTLVNKLWENITWSFRSNFLSIPTDTPARNERMGWSGDINVFSKTATYLAPVNNFMRRHLLAMRDIQSKEGRFTDVAPVGGGFGGTLWGSAGIVVAWETFQQFGDMAMLREHYPAMKKYIAFLESKVTPEGILNEGPLGDWLSPEGNKNDNTLFWVAYQAYNLEIMAKTARVLGINSDALEFEMTYEKKKKLFNEVYLSATGKTIKSGVKSARMGPPSARPTNEPEKSEKGLMMDTQGSYAIPLNLGVVSEDKKGKVIANFVETITRTNVDDSGEKRPPYSLMTGFIGTASVSEALSKNGHDELAYAILTNKSYPSWLYSVVNGATSIWERLNSYTIENGFGGNNSMNSFNHYSFGAVAAWMYNYSLGIQRDTKSPGFKHFVLNPRVDPTGKIKFAKGHVNTMYGDIKSSWKIVGSSTQYQFTIPANTSATVILPGKNVQQIKLAGRPFKVGNGILSISEKNGSVEIEVESGGFIFECK</sequence>
<organism evidence="9 10">
    <name type="scientific">Sandaracinomonas limnophila</name>
    <dbReference type="NCBI Taxonomy" id="1862386"/>
    <lineage>
        <taxon>Bacteria</taxon>
        <taxon>Pseudomonadati</taxon>
        <taxon>Bacteroidota</taxon>
        <taxon>Cytophagia</taxon>
        <taxon>Cytophagales</taxon>
        <taxon>Flectobacillaceae</taxon>
        <taxon>Sandaracinomonas</taxon>
    </lineage>
</organism>
<dbReference type="PIRSF" id="PIRSF010631">
    <property type="entry name" value="A-rhamnsds"/>
    <property type="match status" value="1"/>
</dbReference>
<feature type="region of interest" description="Disordered" evidence="4">
    <location>
        <begin position="930"/>
        <end position="952"/>
    </location>
</feature>